<keyword evidence="1" id="KW-1133">Transmembrane helix</keyword>
<reference evidence="2 3" key="1">
    <citation type="submission" date="2024-06" db="EMBL/GenBank/DDBJ databases">
        <title>A chromosome level genome sequence of Diviner's sage (Salvia divinorum).</title>
        <authorList>
            <person name="Ford S.A."/>
            <person name="Ro D.-K."/>
            <person name="Ness R.W."/>
            <person name="Phillips M.A."/>
        </authorList>
    </citation>
    <scope>NUCLEOTIDE SEQUENCE [LARGE SCALE GENOMIC DNA]</scope>
    <source>
        <strain evidence="2">SAF-2024a</strain>
        <tissue evidence="2">Leaf</tissue>
    </source>
</reference>
<dbReference type="EMBL" id="JBEAFC010000005">
    <property type="protein sequence ID" value="KAL1556412.1"/>
    <property type="molecule type" value="Genomic_DNA"/>
</dbReference>
<sequence length="74" mass="8144">MGYVLRVRLASFFTGAALASAAGLYYLRKDYTIAHRAISQQMDNIYKSLDERVSALEKLKTSEAPKAVEATDSA</sequence>
<evidence type="ECO:0000313" key="2">
    <source>
        <dbReference type="EMBL" id="KAL1556412.1"/>
    </source>
</evidence>
<dbReference type="PANTHER" id="PTHR34970">
    <property type="entry name" value="ABC TRANSPORTER A FAMILY PROTEIN"/>
    <property type="match status" value="1"/>
</dbReference>
<evidence type="ECO:0000313" key="3">
    <source>
        <dbReference type="Proteomes" id="UP001567538"/>
    </source>
</evidence>
<dbReference type="Proteomes" id="UP001567538">
    <property type="component" value="Unassembled WGS sequence"/>
</dbReference>
<dbReference type="AlphaFoldDB" id="A0ABD1HJD5"/>
<protein>
    <submittedName>
        <fullName evidence="2">Uncharacterized protein</fullName>
    </submittedName>
</protein>
<feature type="transmembrane region" description="Helical" evidence="1">
    <location>
        <begin position="6"/>
        <end position="27"/>
    </location>
</feature>
<name>A0ABD1HJD5_SALDI</name>
<evidence type="ECO:0000256" key="1">
    <source>
        <dbReference type="SAM" id="Phobius"/>
    </source>
</evidence>
<comment type="caution">
    <text evidence="2">The sequence shown here is derived from an EMBL/GenBank/DDBJ whole genome shotgun (WGS) entry which is preliminary data.</text>
</comment>
<keyword evidence="3" id="KW-1185">Reference proteome</keyword>
<keyword evidence="1" id="KW-0812">Transmembrane</keyword>
<organism evidence="2 3">
    <name type="scientific">Salvia divinorum</name>
    <name type="common">Maria pastora</name>
    <name type="synonym">Diviner's sage</name>
    <dbReference type="NCBI Taxonomy" id="28513"/>
    <lineage>
        <taxon>Eukaryota</taxon>
        <taxon>Viridiplantae</taxon>
        <taxon>Streptophyta</taxon>
        <taxon>Embryophyta</taxon>
        <taxon>Tracheophyta</taxon>
        <taxon>Spermatophyta</taxon>
        <taxon>Magnoliopsida</taxon>
        <taxon>eudicotyledons</taxon>
        <taxon>Gunneridae</taxon>
        <taxon>Pentapetalae</taxon>
        <taxon>asterids</taxon>
        <taxon>lamiids</taxon>
        <taxon>Lamiales</taxon>
        <taxon>Lamiaceae</taxon>
        <taxon>Nepetoideae</taxon>
        <taxon>Mentheae</taxon>
        <taxon>Salviinae</taxon>
        <taxon>Salvia</taxon>
        <taxon>Salvia subgen. Calosphace</taxon>
    </lineage>
</organism>
<proteinExistence type="predicted"/>
<gene>
    <name evidence="2" type="ORF">AAHA92_12039</name>
</gene>
<dbReference type="PANTHER" id="PTHR34970:SF2">
    <property type="entry name" value="ABC TRANSPORTER A FAMILY PROTEIN"/>
    <property type="match status" value="1"/>
</dbReference>
<keyword evidence="1" id="KW-0472">Membrane</keyword>
<accession>A0ABD1HJD5</accession>